<evidence type="ECO:0000313" key="3">
    <source>
        <dbReference type="Proteomes" id="UP000184388"/>
    </source>
</evidence>
<keyword evidence="1" id="KW-0472">Membrane</keyword>
<gene>
    <name evidence="2" type="ORF">SAMN05216268_118184</name>
</gene>
<proteinExistence type="predicted"/>
<dbReference type="AlphaFoldDB" id="A0A9X8QYE4"/>
<comment type="caution">
    <text evidence="2">The sequence shown here is derived from an EMBL/GenBank/DDBJ whole genome shotgun (WGS) entry which is preliminary data.</text>
</comment>
<organism evidence="2 3">
    <name type="scientific">Streptomyces yunnanensis</name>
    <dbReference type="NCBI Taxonomy" id="156453"/>
    <lineage>
        <taxon>Bacteria</taxon>
        <taxon>Bacillati</taxon>
        <taxon>Actinomycetota</taxon>
        <taxon>Actinomycetes</taxon>
        <taxon>Kitasatosporales</taxon>
        <taxon>Streptomycetaceae</taxon>
        <taxon>Streptomyces</taxon>
    </lineage>
</organism>
<evidence type="ECO:0000256" key="1">
    <source>
        <dbReference type="SAM" id="Phobius"/>
    </source>
</evidence>
<accession>A0A9X8QYE4</accession>
<dbReference type="Proteomes" id="UP000184388">
    <property type="component" value="Unassembled WGS sequence"/>
</dbReference>
<dbReference type="EMBL" id="FRBK01000018">
    <property type="protein sequence ID" value="SHN05857.1"/>
    <property type="molecule type" value="Genomic_DNA"/>
</dbReference>
<protein>
    <submittedName>
        <fullName evidence="2">Uncharacterized protein</fullName>
    </submittedName>
</protein>
<evidence type="ECO:0000313" key="2">
    <source>
        <dbReference type="EMBL" id="SHN05857.1"/>
    </source>
</evidence>
<name>A0A9X8QYE4_9ACTN</name>
<dbReference type="RefSeq" id="WP_073447937.1">
    <property type="nucleotide sequence ID" value="NZ_FRBK01000018.1"/>
</dbReference>
<feature type="transmembrane region" description="Helical" evidence="1">
    <location>
        <begin position="97"/>
        <end position="118"/>
    </location>
</feature>
<keyword evidence="1" id="KW-1133">Transmembrane helix</keyword>
<sequence>MTERTGGGEDLRMAEVINDIEGYLLWEAEQERARSQAEEFCARLPWLTDSQREDVLRHYCRERREVSRSYLERVAARSASLRAEYEGVYRTLRRRMVAALLSVGVLAVLTLTALTLAVPSLSGSAPGVP</sequence>
<keyword evidence="1" id="KW-0812">Transmembrane</keyword>
<reference evidence="3" key="1">
    <citation type="submission" date="2016-11" db="EMBL/GenBank/DDBJ databases">
        <authorList>
            <person name="Jaros S."/>
            <person name="Januszkiewicz K."/>
            <person name="Wedrychowicz H."/>
        </authorList>
    </citation>
    <scope>NUCLEOTIDE SEQUENCE [LARGE SCALE GENOMIC DNA]</scope>
    <source>
        <strain evidence="3">CGMCC 4.3555</strain>
    </source>
</reference>